<dbReference type="RefSeq" id="WP_344797957.1">
    <property type="nucleotide sequence ID" value="NZ_BAABAU010000004.1"/>
</dbReference>
<dbReference type="PANTHER" id="PTHR21366">
    <property type="entry name" value="GLYOXALASE FAMILY PROTEIN"/>
    <property type="match status" value="1"/>
</dbReference>
<sequence>MPTLSGIDHVALTVRDLDASAAFYERLFGFPPIGGIEGDGLTRRLFRLPSGTNIGLTVHDRGTDGRFDPFTPGLDHLGFAVDGIDDLREWQAHLDDRGIANSGLVEASYGTALSVKDPDGVALEFFVGAES</sequence>
<organism evidence="3 4">
    <name type="scientific">Frondihabitans peucedani</name>
    <dbReference type="NCBI Taxonomy" id="598626"/>
    <lineage>
        <taxon>Bacteria</taxon>
        <taxon>Bacillati</taxon>
        <taxon>Actinomycetota</taxon>
        <taxon>Actinomycetes</taxon>
        <taxon>Micrococcales</taxon>
        <taxon>Microbacteriaceae</taxon>
        <taxon>Frondihabitans</taxon>
    </lineage>
</organism>
<gene>
    <name evidence="3" type="ORF">GCM10022256_31810</name>
</gene>
<dbReference type="PROSITE" id="PS00934">
    <property type="entry name" value="GLYOXALASE_I_1"/>
    <property type="match status" value="1"/>
</dbReference>
<dbReference type="InterPro" id="IPR050383">
    <property type="entry name" value="GlyoxalaseI/FosfomycinResist"/>
</dbReference>
<dbReference type="EMBL" id="BAABAU010000004">
    <property type="protein sequence ID" value="GAA4267569.1"/>
    <property type="molecule type" value="Genomic_DNA"/>
</dbReference>
<dbReference type="Proteomes" id="UP001501594">
    <property type="component" value="Unassembled WGS sequence"/>
</dbReference>
<reference evidence="4" key="1">
    <citation type="journal article" date="2019" name="Int. J. Syst. Evol. Microbiol.">
        <title>The Global Catalogue of Microorganisms (GCM) 10K type strain sequencing project: providing services to taxonomists for standard genome sequencing and annotation.</title>
        <authorList>
            <consortium name="The Broad Institute Genomics Platform"/>
            <consortium name="The Broad Institute Genome Sequencing Center for Infectious Disease"/>
            <person name="Wu L."/>
            <person name="Ma J."/>
        </authorList>
    </citation>
    <scope>NUCLEOTIDE SEQUENCE [LARGE SCALE GENOMIC DNA]</scope>
    <source>
        <strain evidence="4">JCM 17442</strain>
    </source>
</reference>
<evidence type="ECO:0000313" key="4">
    <source>
        <dbReference type="Proteomes" id="UP001501594"/>
    </source>
</evidence>
<keyword evidence="4" id="KW-1185">Reference proteome</keyword>
<evidence type="ECO:0000313" key="3">
    <source>
        <dbReference type="EMBL" id="GAA4267569.1"/>
    </source>
</evidence>
<evidence type="ECO:0000256" key="1">
    <source>
        <dbReference type="ARBA" id="ARBA00022723"/>
    </source>
</evidence>
<dbReference type="Gene3D" id="3.10.180.10">
    <property type="entry name" value="2,3-Dihydroxybiphenyl 1,2-Dioxygenase, domain 1"/>
    <property type="match status" value="1"/>
</dbReference>
<proteinExistence type="predicted"/>
<comment type="caution">
    <text evidence="3">The sequence shown here is derived from an EMBL/GenBank/DDBJ whole genome shotgun (WGS) entry which is preliminary data.</text>
</comment>
<dbReference type="InterPro" id="IPR029068">
    <property type="entry name" value="Glyas_Bleomycin-R_OHBP_Dase"/>
</dbReference>
<evidence type="ECO:0000259" key="2">
    <source>
        <dbReference type="PROSITE" id="PS51819"/>
    </source>
</evidence>
<accession>A0ABP8E635</accession>
<dbReference type="SUPFAM" id="SSF54593">
    <property type="entry name" value="Glyoxalase/Bleomycin resistance protein/Dihydroxybiphenyl dioxygenase"/>
    <property type="match status" value="1"/>
</dbReference>
<dbReference type="PANTHER" id="PTHR21366:SF14">
    <property type="entry name" value="GLYOXALASE DOMAIN-CONTAINING PROTEIN 5"/>
    <property type="match status" value="1"/>
</dbReference>
<keyword evidence="1" id="KW-0479">Metal-binding</keyword>
<dbReference type="CDD" id="cd06587">
    <property type="entry name" value="VOC"/>
    <property type="match status" value="1"/>
</dbReference>
<protein>
    <submittedName>
        <fullName evidence="3">VOC family protein</fullName>
    </submittedName>
</protein>
<dbReference type="InterPro" id="IPR004360">
    <property type="entry name" value="Glyas_Fos-R_dOase_dom"/>
</dbReference>
<name>A0ABP8E635_9MICO</name>
<dbReference type="Pfam" id="PF00903">
    <property type="entry name" value="Glyoxalase"/>
    <property type="match status" value="1"/>
</dbReference>
<dbReference type="PROSITE" id="PS51819">
    <property type="entry name" value="VOC"/>
    <property type="match status" value="1"/>
</dbReference>
<dbReference type="InterPro" id="IPR037523">
    <property type="entry name" value="VOC_core"/>
</dbReference>
<dbReference type="InterPro" id="IPR018146">
    <property type="entry name" value="Glyoxalase_1_CS"/>
</dbReference>
<feature type="domain" description="VOC" evidence="2">
    <location>
        <begin position="6"/>
        <end position="128"/>
    </location>
</feature>